<evidence type="ECO:0000256" key="2">
    <source>
        <dbReference type="ARBA" id="ARBA00023015"/>
    </source>
</evidence>
<keyword evidence="2" id="KW-0805">Transcription regulation</keyword>
<evidence type="ECO:0000256" key="1">
    <source>
        <dbReference type="ARBA" id="ARBA00009053"/>
    </source>
</evidence>
<evidence type="ECO:0000256" key="3">
    <source>
        <dbReference type="ARBA" id="ARBA00023163"/>
    </source>
</evidence>
<dbReference type="EMBL" id="JBJXBP010000001">
    <property type="protein sequence ID" value="KAL3850964.1"/>
    <property type="molecule type" value="Genomic_DNA"/>
</dbReference>
<feature type="domain" description="Transcription factor CBF/NF-Y/archaeal histone" evidence="4">
    <location>
        <begin position="3"/>
        <end position="44"/>
    </location>
</feature>
<dbReference type="PANTHER" id="PTHR11064">
    <property type="entry name" value="CCAAT-BINDING TRANSCRIPTION FACTOR-RELATED"/>
    <property type="match status" value="1"/>
</dbReference>
<dbReference type="PANTHER" id="PTHR11064:SF196">
    <property type="entry name" value="NUCLEAR TRANSCRIPTION FACTOR Y SUBUNIT B-6"/>
    <property type="match status" value="1"/>
</dbReference>
<comment type="similarity">
    <text evidence="1">Belongs to the NFYB/HAP3 subunit family.</text>
</comment>
<dbReference type="InterPro" id="IPR003958">
    <property type="entry name" value="CBFA_NFYB_domain"/>
</dbReference>
<dbReference type="InterPro" id="IPR027113">
    <property type="entry name" value="Transc_fact_NFYB/HAP3"/>
</dbReference>
<comment type="caution">
    <text evidence="5">The sequence shown here is derived from an EMBL/GenBank/DDBJ whole genome shotgun (WGS) entry which is preliminary data.</text>
</comment>
<dbReference type="Gene3D" id="1.10.20.10">
    <property type="entry name" value="Histone, subunit A"/>
    <property type="match status" value="1"/>
</dbReference>
<evidence type="ECO:0000313" key="6">
    <source>
        <dbReference type="Proteomes" id="UP001634393"/>
    </source>
</evidence>
<organism evidence="5 6">
    <name type="scientific">Penstemon smallii</name>
    <dbReference type="NCBI Taxonomy" id="265156"/>
    <lineage>
        <taxon>Eukaryota</taxon>
        <taxon>Viridiplantae</taxon>
        <taxon>Streptophyta</taxon>
        <taxon>Embryophyta</taxon>
        <taxon>Tracheophyta</taxon>
        <taxon>Spermatophyta</taxon>
        <taxon>Magnoliopsida</taxon>
        <taxon>eudicotyledons</taxon>
        <taxon>Gunneridae</taxon>
        <taxon>Pentapetalae</taxon>
        <taxon>asterids</taxon>
        <taxon>lamiids</taxon>
        <taxon>Lamiales</taxon>
        <taxon>Plantaginaceae</taxon>
        <taxon>Cheloneae</taxon>
        <taxon>Penstemon</taxon>
    </lineage>
</organism>
<keyword evidence="6" id="KW-1185">Reference proteome</keyword>
<evidence type="ECO:0000313" key="5">
    <source>
        <dbReference type="EMBL" id="KAL3850964.1"/>
    </source>
</evidence>
<dbReference type="SUPFAM" id="SSF47113">
    <property type="entry name" value="Histone-fold"/>
    <property type="match status" value="1"/>
</dbReference>
<dbReference type="Proteomes" id="UP001634393">
    <property type="component" value="Unassembled WGS sequence"/>
</dbReference>
<evidence type="ECO:0000259" key="4">
    <source>
        <dbReference type="Pfam" id="PF00808"/>
    </source>
</evidence>
<gene>
    <name evidence="5" type="ORF">ACJIZ3_012846</name>
</gene>
<dbReference type="InterPro" id="IPR009072">
    <property type="entry name" value="Histone-fold"/>
</dbReference>
<name>A0ABD3UN84_9LAMI</name>
<dbReference type="Pfam" id="PF00808">
    <property type="entry name" value="CBFD_NFYB_HMF"/>
    <property type="match status" value="1"/>
</dbReference>
<accession>A0ABD3UN84</accession>
<sequence length="119" mass="13657">MFRIMRKILPPHTKISDDAKKTIQECVSEYMSFITAEANDHCQRPLTQYLHRYREFDDGERGSLKRVVNLSSFGFLGFPPAAFNSCEFFGAAPMNGFLKDPVSVSRPTIEPFPQCKEQF</sequence>
<keyword evidence="3" id="KW-0804">Transcription</keyword>
<protein>
    <recommendedName>
        <fullName evidence="4">Transcription factor CBF/NF-Y/archaeal histone domain-containing protein</fullName>
    </recommendedName>
</protein>
<reference evidence="5 6" key="1">
    <citation type="submission" date="2024-12" db="EMBL/GenBank/DDBJ databases">
        <title>The unique morphological basis and parallel evolutionary history of personate flowers in Penstemon.</title>
        <authorList>
            <person name="Depatie T.H."/>
            <person name="Wessinger C.A."/>
        </authorList>
    </citation>
    <scope>NUCLEOTIDE SEQUENCE [LARGE SCALE GENOMIC DNA]</scope>
    <source>
        <strain evidence="5">WTNN_2</strain>
        <tissue evidence="5">Leaf</tissue>
    </source>
</reference>
<proteinExistence type="inferred from homology"/>
<dbReference type="AlphaFoldDB" id="A0ABD3UN84"/>